<gene>
    <name evidence="2" type="ORF">Rhe02_55020</name>
</gene>
<comment type="caution">
    <text evidence="2">The sequence shown here is derived from an EMBL/GenBank/DDBJ whole genome shotgun (WGS) entry which is preliminary data.</text>
</comment>
<evidence type="ECO:0000256" key="1">
    <source>
        <dbReference type="SAM" id="MobiDB-lite"/>
    </source>
</evidence>
<evidence type="ECO:0000313" key="3">
    <source>
        <dbReference type="Proteomes" id="UP000612899"/>
    </source>
</evidence>
<reference evidence="2" key="1">
    <citation type="submission" date="2021-01" db="EMBL/GenBank/DDBJ databases">
        <title>Whole genome shotgun sequence of Rhizocola hellebori NBRC 109834.</title>
        <authorList>
            <person name="Komaki H."/>
            <person name="Tamura T."/>
        </authorList>
    </citation>
    <scope>NUCLEOTIDE SEQUENCE</scope>
    <source>
        <strain evidence="2">NBRC 109834</strain>
    </source>
</reference>
<organism evidence="2 3">
    <name type="scientific">Rhizocola hellebori</name>
    <dbReference type="NCBI Taxonomy" id="1392758"/>
    <lineage>
        <taxon>Bacteria</taxon>
        <taxon>Bacillati</taxon>
        <taxon>Actinomycetota</taxon>
        <taxon>Actinomycetes</taxon>
        <taxon>Micromonosporales</taxon>
        <taxon>Micromonosporaceae</taxon>
        <taxon>Rhizocola</taxon>
    </lineage>
</organism>
<dbReference type="InterPro" id="IPR056037">
    <property type="entry name" value="DUF7620"/>
</dbReference>
<evidence type="ECO:0000313" key="2">
    <source>
        <dbReference type="EMBL" id="GIH07435.1"/>
    </source>
</evidence>
<keyword evidence="3" id="KW-1185">Reference proteome</keyword>
<feature type="region of interest" description="Disordered" evidence="1">
    <location>
        <begin position="1"/>
        <end position="29"/>
    </location>
</feature>
<dbReference type="Pfam" id="PF24596">
    <property type="entry name" value="DUF7620"/>
    <property type="match status" value="1"/>
</dbReference>
<dbReference type="AlphaFoldDB" id="A0A8J3VIB5"/>
<name>A0A8J3VIB5_9ACTN</name>
<protein>
    <submittedName>
        <fullName evidence="2">Uncharacterized protein</fullName>
    </submittedName>
</protein>
<proteinExistence type="predicted"/>
<sequence length="62" mass="7307">MRWPWSKRPKPENTEAVKQAQKRLDAAHAAEPEVSRVVRELRRIQIENNFAALLTSAFRDHR</sequence>
<dbReference type="Proteomes" id="UP000612899">
    <property type="component" value="Unassembled WGS sequence"/>
</dbReference>
<dbReference type="EMBL" id="BONY01000036">
    <property type="protein sequence ID" value="GIH07435.1"/>
    <property type="molecule type" value="Genomic_DNA"/>
</dbReference>
<dbReference type="RefSeq" id="WP_203911225.1">
    <property type="nucleotide sequence ID" value="NZ_BONY01000036.1"/>
</dbReference>
<accession>A0A8J3VIB5</accession>